<dbReference type="InterPro" id="IPR001563">
    <property type="entry name" value="Peptidase_S10"/>
</dbReference>
<evidence type="ECO:0000313" key="6">
    <source>
        <dbReference type="EMBL" id="THD09353.1"/>
    </source>
</evidence>
<evidence type="ECO:0000256" key="4">
    <source>
        <dbReference type="ARBA" id="ARBA00022801"/>
    </source>
</evidence>
<evidence type="ECO:0000256" key="3">
    <source>
        <dbReference type="ARBA" id="ARBA00022729"/>
    </source>
</evidence>
<dbReference type="AlphaFoldDB" id="A0A4S3KKK2"/>
<dbReference type="STRING" id="993689.GCA_002077135_02410"/>
<comment type="caution">
    <text evidence="6">The sequence shown here is derived from an EMBL/GenBank/DDBJ whole genome shotgun (WGS) entry which is preliminary data.</text>
</comment>
<keyword evidence="4" id="KW-0378">Hydrolase</keyword>
<dbReference type="Gene3D" id="3.40.50.1820">
    <property type="entry name" value="alpha/beta hydrolase"/>
    <property type="match status" value="1"/>
</dbReference>
<name>A0A4S3KKK2_9GAMM</name>
<dbReference type="PANTHER" id="PTHR11802">
    <property type="entry name" value="SERINE PROTEASE FAMILY S10 SERINE CARBOXYPEPTIDASE"/>
    <property type="match status" value="1"/>
</dbReference>
<dbReference type="SUPFAM" id="SSF53474">
    <property type="entry name" value="alpha/beta-Hydrolases"/>
    <property type="match status" value="1"/>
</dbReference>
<proteinExistence type="predicted"/>
<accession>A0A4S3KKK2</accession>
<evidence type="ECO:0000313" key="7">
    <source>
        <dbReference type="Proteomes" id="UP000307749"/>
    </source>
</evidence>
<organism evidence="6 7">
    <name type="scientific">Metallibacterium scheffleri</name>
    <dbReference type="NCBI Taxonomy" id="993689"/>
    <lineage>
        <taxon>Bacteria</taxon>
        <taxon>Pseudomonadati</taxon>
        <taxon>Pseudomonadota</taxon>
        <taxon>Gammaproteobacteria</taxon>
        <taxon>Lysobacterales</taxon>
        <taxon>Rhodanobacteraceae</taxon>
        <taxon>Metallibacterium</taxon>
    </lineage>
</organism>
<dbReference type="InterPro" id="IPR029058">
    <property type="entry name" value="AB_hydrolase_fold"/>
</dbReference>
<evidence type="ECO:0000256" key="1">
    <source>
        <dbReference type="ARBA" id="ARBA00022645"/>
    </source>
</evidence>
<reference evidence="6 7" key="1">
    <citation type="submission" date="2017-02" db="EMBL/GenBank/DDBJ databases">
        <title>Whole genome sequencing of Metallibacterium scheffleri DSM 24874 (T).</title>
        <authorList>
            <person name="Kumar S."/>
            <person name="Patil P."/>
            <person name="Patil P.B."/>
        </authorList>
    </citation>
    <scope>NUCLEOTIDE SEQUENCE [LARGE SCALE GENOMIC DNA]</scope>
    <source>
        <strain evidence="6 7">DSM 24874</strain>
    </source>
</reference>
<keyword evidence="2" id="KW-0645">Protease</keyword>
<keyword evidence="7" id="KW-1185">Reference proteome</keyword>
<keyword evidence="5" id="KW-0325">Glycoprotein</keyword>
<dbReference type="OrthoDB" id="9770107at2"/>
<keyword evidence="1" id="KW-0121">Carboxypeptidase</keyword>
<protein>
    <submittedName>
        <fullName evidence="6">Peptidase S10</fullName>
    </submittedName>
</protein>
<dbReference type="Proteomes" id="UP000307749">
    <property type="component" value="Unassembled WGS sequence"/>
</dbReference>
<evidence type="ECO:0000256" key="2">
    <source>
        <dbReference type="ARBA" id="ARBA00022670"/>
    </source>
</evidence>
<gene>
    <name evidence="6" type="ORF">B1806_11390</name>
</gene>
<dbReference type="GO" id="GO:0006508">
    <property type="term" value="P:proteolysis"/>
    <property type="evidence" value="ECO:0007669"/>
    <property type="project" value="UniProtKB-KW"/>
</dbReference>
<dbReference type="PANTHER" id="PTHR11802:SF3">
    <property type="entry name" value="RETINOID-INDUCIBLE SERINE CARBOXYPEPTIDASE"/>
    <property type="match status" value="1"/>
</dbReference>
<dbReference type="Pfam" id="PF00450">
    <property type="entry name" value="Peptidase_S10"/>
    <property type="match status" value="1"/>
</dbReference>
<evidence type="ECO:0000256" key="5">
    <source>
        <dbReference type="ARBA" id="ARBA00023180"/>
    </source>
</evidence>
<dbReference type="GO" id="GO:0004185">
    <property type="term" value="F:serine-type carboxypeptidase activity"/>
    <property type="evidence" value="ECO:0007669"/>
    <property type="project" value="InterPro"/>
</dbReference>
<dbReference type="EMBL" id="MWQO01000040">
    <property type="protein sequence ID" value="THD09353.1"/>
    <property type="molecule type" value="Genomic_DNA"/>
</dbReference>
<sequence>MLLAAALLPMGAYAADAAHAEPAKTAAAATLPQQREVVTHGSVRIGNEDVRYTATAGTIILRDDKNEPVATMFYVAYTKDGVRNEARRPITFLYNGGPGSSSIWLHMGGLGPMKVALNNAGATPPAPYAIVPNHDSLLNDSDLVFIDAIGTGYSHVVGKGTDKMFWGVDQDVKSFSQFIQRYLTQFNRWNSPKFLLGESYGTTRSAALVEYLQDQGISMNGVVLQSSILNYGLLMPGSDTKYELYLPTYTALAWYHHKLPGNPGTDLPALLAKVQQFALGEYAHALAQGENLPVAERDAVAVKLHEYTGLPLEYIKRANLRIEASNFRKELMLPERESIGRYDGRYAGLDINAIGSTPDFDPSDQFVSPGFTTAFNWYLGNVLKYHSERPYKVMNDKVIGEWDWHHAVPGSGWKLPLPYVAGDLGAALRKNPYLRVMSANGYFDLATPFFATEYDLDHMMLEPQLRSHVEFTFYDSGHMIYLNPQALAAYHADLNRFYSSTLAVDAAGDKQ</sequence>
<keyword evidence="3" id="KW-0732">Signal</keyword>